<name>A0A165ZYM0_METOA</name>
<reference evidence="2" key="1">
    <citation type="journal article" date="2016" name="Genome Announc.">
        <title>Draft Genome Sequences of Methanobrevibacter curvatus DSM11111, Methanobrevibacter cuticularis DSM11139, Methanobrevibacter filiformis DSM11501, and Methanobrevibacter oralis DSM7256.</title>
        <authorList>
            <person name="Poehlein A."/>
            <person name="Seedorf H."/>
        </authorList>
    </citation>
    <scope>NUCLEOTIDE SEQUENCE [LARGE SCALE GENOMIC DNA]</scope>
    <source>
        <strain evidence="2">DSM 7256 / JCM 30027 / ZR</strain>
    </source>
</reference>
<dbReference type="RefSeq" id="WP_155930814.1">
    <property type="nucleotide sequence ID" value="NZ_CABMAB010000022.1"/>
</dbReference>
<dbReference type="PATRIC" id="fig|66851.6.peg.1721"/>
<organism evidence="1 2">
    <name type="scientific">Methanobrevibacter oralis</name>
    <dbReference type="NCBI Taxonomy" id="66851"/>
    <lineage>
        <taxon>Archaea</taxon>
        <taxon>Methanobacteriati</taxon>
        <taxon>Methanobacteriota</taxon>
        <taxon>Methanomada group</taxon>
        <taxon>Methanobacteria</taxon>
        <taxon>Methanobacteriales</taxon>
        <taxon>Methanobacteriaceae</taxon>
        <taxon>Methanobrevibacter</taxon>
    </lineage>
</organism>
<protein>
    <submittedName>
        <fullName evidence="1">Uncharacterized protein</fullName>
    </submittedName>
</protein>
<evidence type="ECO:0000313" key="2">
    <source>
        <dbReference type="Proteomes" id="UP000077428"/>
    </source>
</evidence>
<keyword evidence="2" id="KW-1185">Reference proteome</keyword>
<accession>A0A165ZYM0</accession>
<comment type="caution">
    <text evidence="1">The sequence shown here is derived from an EMBL/GenBank/DDBJ whole genome shotgun (WGS) entry which is preliminary data.</text>
</comment>
<dbReference type="EMBL" id="LWMU01000092">
    <property type="protein sequence ID" value="KZX11336.1"/>
    <property type="molecule type" value="Genomic_DNA"/>
</dbReference>
<dbReference type="Proteomes" id="UP000077428">
    <property type="component" value="Unassembled WGS sequence"/>
</dbReference>
<gene>
    <name evidence="1" type="ORF">MBORA_15810</name>
</gene>
<sequence>MTVNLLKKIEHELTCITGLYAADNLEFNESFQLDYNELIKMINEKIKELETQK</sequence>
<proteinExistence type="predicted"/>
<dbReference type="AlphaFoldDB" id="A0A165ZYM0"/>
<evidence type="ECO:0000313" key="1">
    <source>
        <dbReference type="EMBL" id="KZX11336.1"/>
    </source>
</evidence>